<feature type="compositionally biased region" description="Gly residues" evidence="1">
    <location>
        <begin position="751"/>
        <end position="766"/>
    </location>
</feature>
<feature type="transmembrane region" description="Helical" evidence="2">
    <location>
        <begin position="284"/>
        <end position="304"/>
    </location>
</feature>
<proteinExistence type="predicted"/>
<feature type="transmembrane region" description="Helical" evidence="2">
    <location>
        <begin position="1200"/>
        <end position="1217"/>
    </location>
</feature>
<feature type="compositionally biased region" description="Basic and acidic residues" evidence="1">
    <location>
        <begin position="741"/>
        <end position="750"/>
    </location>
</feature>
<feature type="transmembrane region" description="Helical" evidence="2">
    <location>
        <begin position="1329"/>
        <end position="1346"/>
    </location>
</feature>
<dbReference type="Proteomes" id="UP001230908">
    <property type="component" value="Unassembled WGS sequence"/>
</dbReference>
<feature type="transmembrane region" description="Helical" evidence="2">
    <location>
        <begin position="1046"/>
        <end position="1065"/>
    </location>
</feature>
<feature type="transmembrane region" description="Helical" evidence="2">
    <location>
        <begin position="831"/>
        <end position="849"/>
    </location>
</feature>
<evidence type="ECO:0008006" key="5">
    <source>
        <dbReference type="Google" id="ProtNLM"/>
    </source>
</evidence>
<feature type="transmembrane region" description="Helical" evidence="2">
    <location>
        <begin position="1280"/>
        <end position="1297"/>
    </location>
</feature>
<feature type="transmembrane region" description="Helical" evidence="2">
    <location>
        <begin position="1176"/>
        <end position="1193"/>
    </location>
</feature>
<feature type="transmembrane region" description="Helical" evidence="2">
    <location>
        <begin position="879"/>
        <end position="903"/>
    </location>
</feature>
<dbReference type="RefSeq" id="WP_308715503.1">
    <property type="nucleotide sequence ID" value="NZ_JAVHUY010000028.1"/>
</dbReference>
<dbReference type="NCBIfam" id="NF047321">
    <property type="entry name" value="SCO7613_CTERM"/>
    <property type="match status" value="1"/>
</dbReference>
<evidence type="ECO:0000256" key="2">
    <source>
        <dbReference type="SAM" id="Phobius"/>
    </source>
</evidence>
<feature type="transmembrane region" description="Helical" evidence="2">
    <location>
        <begin position="855"/>
        <end position="872"/>
    </location>
</feature>
<feature type="compositionally biased region" description="Low complexity" evidence="1">
    <location>
        <begin position="724"/>
        <end position="740"/>
    </location>
</feature>
<feature type="compositionally biased region" description="Basic and acidic residues" evidence="1">
    <location>
        <begin position="1100"/>
        <end position="1111"/>
    </location>
</feature>
<feature type="transmembrane region" description="Helical" evidence="2">
    <location>
        <begin position="1304"/>
        <end position="1323"/>
    </location>
</feature>
<feature type="transmembrane region" description="Helical" evidence="2">
    <location>
        <begin position="1071"/>
        <end position="1089"/>
    </location>
</feature>
<sequence length="1364" mass="134081">MTTYPCPVCGAPADLAAGCGGCGRAPDPRAAEVVRLNADLAALAPRLRAALDAYHAVAAEFETTRRRRDELAGRVRQAALQARGPGVPPVVPPPAAPPAAPPATLRPEARPVAVQNLLFVLGGLLVGAAAVVFTGVAWATYGAVGRSVALGVVTLLALAVPPLAARRGLRATAETFAAIAMLLVVLDGYGAWYVDLFGLGAVPGAGYAAGVCAVTAAAGLGYGLATGLTAPRLAALVAIQPVPPLLAAEWHAGVPGWSLAFTAVAVANLAVARAAHREARLAAWTLYGCAQVLSGVCALAALLQPGPLDWPALAGVPALLSAATLLAAARLAGPAPLRGPAAAVATLAAGGAIVRPLAELTPSLLLVTAAATVLSLGIAAHLARPALAREPSPSAPPPTQPASPSAPPGPAAARPDQAAARSEGEARPEPAVARLEGDARPEPAVARSEGEARPESSVAWPGGEAARRGARRPVARGAVARGPEAVGVWVGAVVAVALLAPFAVGMAAVDAVATLVASLPVWRGGSGAGAPFDWQVPVAVALGTAALALAVRPAWRRGVAVWGGAVALLGLPAPWWALLPLELAAAAVLALALSRRMPAVAGPVAAVLAAHGLAVSLVRPWSATATLGALAAIGAAALATGSRPSTAPETAAGVRRPAGGGAASWEGAGGAGRGTAGHQARGAAASRERAGGAGGEAAGVGRRVGGEAASREGAGRGGAGRQAGGDARAGAGASGRGTVRVGRDVGEREGGGAAGRGEDAGGWGGSVRPGRGAEVVRWVAFAVGLVAWPAGAACAVFAAGVEQPWPARAGLAVAALLLLPVAVLGGRPYTVAALAVAVTGATLWPDLAGAGDPTGLYPGLGLLVLAAGYRSVRPAGRVTLAVAASMHTLVLLTVLIPLSYVLLVEPYRWLASVWSGAPDHIGHDLPPGGPAAVLLVAASLALVGRYGAATLTGLFGAVAVAAAAGVPWPVVPAAPLALGTGAVLAVTLRSGGRWYGVPVGCLMAAPGLAGLLPTEAATLAGLGFVVVAAAVVGVAGATAAARTAGWLAGAAAGGAFAIAATLASGLPLARAAYPLLAVAALALGLAALLRPRTASAARPAEGDPPAREAAPRRAQGALPATDAATQPAKGAALAGMGTAGAAGERRRGAERVALDAAAYAVAVLALLLTVADARHAAAVCTLWAAAVAARAVAPGETARRRLALVAGGSVLLAWWLLLTAERVAVTEAYTVPAALLALAAGCLALRARPGIGSWVGYGPGLAVALLPSLASVLVADGQGVRRLLLGLGALLAVLAGAHEKRQAPLVVGGVVLVVVAVHEVLVWDLLPRWAYLAIGGLVLIAVAMTYERRLRDLRRLRGAIARMT</sequence>
<feature type="transmembrane region" description="Helical" evidence="2">
    <location>
        <begin position="206"/>
        <end position="225"/>
    </location>
</feature>
<feature type="region of interest" description="Disordered" evidence="1">
    <location>
        <begin position="388"/>
        <end position="473"/>
    </location>
</feature>
<feature type="transmembrane region" description="Helical" evidence="2">
    <location>
        <begin position="559"/>
        <end position="579"/>
    </location>
</feature>
<evidence type="ECO:0000313" key="4">
    <source>
        <dbReference type="Proteomes" id="UP001230908"/>
    </source>
</evidence>
<feature type="transmembrane region" description="Helical" evidence="2">
    <location>
        <begin position="948"/>
        <end position="964"/>
    </location>
</feature>
<feature type="transmembrane region" description="Helical" evidence="2">
    <location>
        <begin position="1254"/>
        <end position="1274"/>
    </location>
</feature>
<protein>
    <recommendedName>
        <fullName evidence="5">Integral membrane protein</fullName>
    </recommendedName>
</protein>
<feature type="compositionally biased region" description="Low complexity" evidence="1">
    <location>
        <begin position="676"/>
        <end position="685"/>
    </location>
</feature>
<gene>
    <name evidence="3" type="ORF">RB614_27295</name>
</gene>
<feature type="transmembrane region" description="Helical" evidence="2">
    <location>
        <begin position="1152"/>
        <end position="1170"/>
    </location>
</feature>
<dbReference type="InterPro" id="IPR058062">
    <property type="entry name" value="SCO7613_C"/>
</dbReference>
<feature type="region of interest" description="Disordered" evidence="1">
    <location>
        <begin position="1096"/>
        <end position="1127"/>
    </location>
</feature>
<reference evidence="3 4" key="1">
    <citation type="submission" date="2023-08" db="EMBL/GenBank/DDBJ databases">
        <title>Phytohabitans sansha sp. nov., isolated from marine sediment.</title>
        <authorList>
            <person name="Zhao Y."/>
            <person name="Yi K."/>
        </authorList>
    </citation>
    <scope>NUCLEOTIDE SEQUENCE [LARGE SCALE GENOMIC DNA]</scope>
    <source>
        <strain evidence="3 4">ZYX-F-186</strain>
    </source>
</reference>
<feature type="compositionally biased region" description="Low complexity" evidence="1">
    <location>
        <begin position="411"/>
        <end position="421"/>
    </location>
</feature>
<feature type="transmembrane region" description="Helical" evidence="2">
    <location>
        <begin position="364"/>
        <end position="383"/>
    </location>
</feature>
<feature type="transmembrane region" description="Helical" evidence="2">
    <location>
        <begin position="486"/>
        <end position="514"/>
    </location>
</feature>
<comment type="caution">
    <text evidence="3">The sequence shown here is derived from an EMBL/GenBank/DDBJ whole genome shotgun (WGS) entry which is preliminary data.</text>
</comment>
<evidence type="ECO:0000256" key="1">
    <source>
        <dbReference type="SAM" id="MobiDB-lite"/>
    </source>
</evidence>
<name>A0ABU0ZPB1_9ACTN</name>
<keyword evidence="2" id="KW-1133">Transmembrane helix</keyword>
<keyword evidence="2" id="KW-0472">Membrane</keyword>
<feature type="transmembrane region" description="Helical" evidence="2">
    <location>
        <begin position="176"/>
        <end position="194"/>
    </location>
</feature>
<feature type="transmembrane region" description="Helical" evidence="2">
    <location>
        <begin position="1229"/>
        <end position="1247"/>
    </location>
</feature>
<feature type="transmembrane region" description="Helical" evidence="2">
    <location>
        <begin position="805"/>
        <end position="824"/>
    </location>
</feature>
<feature type="transmembrane region" description="Helical" evidence="2">
    <location>
        <begin position="778"/>
        <end position="799"/>
    </location>
</feature>
<evidence type="ECO:0000313" key="3">
    <source>
        <dbReference type="EMBL" id="MDQ7908237.1"/>
    </source>
</evidence>
<accession>A0ABU0ZPB1</accession>
<organism evidence="3 4">
    <name type="scientific">Phytohabitans maris</name>
    <dbReference type="NCBI Taxonomy" id="3071409"/>
    <lineage>
        <taxon>Bacteria</taxon>
        <taxon>Bacillati</taxon>
        <taxon>Actinomycetota</taxon>
        <taxon>Actinomycetes</taxon>
        <taxon>Micromonosporales</taxon>
        <taxon>Micromonosporaceae</taxon>
    </lineage>
</organism>
<feature type="transmembrane region" description="Helical" evidence="2">
    <location>
        <begin position="117"/>
        <end position="141"/>
    </location>
</feature>
<feature type="transmembrane region" description="Helical" evidence="2">
    <location>
        <begin position="534"/>
        <end position="552"/>
    </location>
</feature>
<feature type="compositionally biased region" description="Gly residues" evidence="1">
    <location>
        <begin position="658"/>
        <end position="675"/>
    </location>
</feature>
<keyword evidence="2" id="KW-0812">Transmembrane</keyword>
<keyword evidence="4" id="KW-1185">Reference proteome</keyword>
<feature type="transmembrane region" description="Helical" evidence="2">
    <location>
        <begin position="599"/>
        <end position="618"/>
    </location>
</feature>
<dbReference type="EMBL" id="JAVHUY010000028">
    <property type="protein sequence ID" value="MDQ7908237.1"/>
    <property type="molecule type" value="Genomic_DNA"/>
</dbReference>
<feature type="region of interest" description="Disordered" evidence="1">
    <location>
        <begin position="83"/>
        <end position="103"/>
    </location>
</feature>
<feature type="region of interest" description="Disordered" evidence="1">
    <location>
        <begin position="642"/>
        <end position="766"/>
    </location>
</feature>
<feature type="compositionally biased region" description="Pro residues" evidence="1">
    <location>
        <begin position="393"/>
        <end position="410"/>
    </location>
</feature>
<feature type="compositionally biased region" description="Pro residues" evidence="1">
    <location>
        <begin position="86"/>
        <end position="101"/>
    </location>
</feature>
<feature type="transmembrane region" description="Helical" evidence="2">
    <location>
        <begin position="925"/>
        <end position="943"/>
    </location>
</feature>
<feature type="transmembrane region" description="Helical" evidence="2">
    <location>
        <begin position="1019"/>
        <end position="1039"/>
    </location>
</feature>
<feature type="transmembrane region" description="Helical" evidence="2">
    <location>
        <begin position="147"/>
        <end position="164"/>
    </location>
</feature>